<keyword evidence="3" id="KW-1185">Reference proteome</keyword>
<dbReference type="InterPro" id="IPR048708">
    <property type="entry name" value="VapB45-like_HTH"/>
</dbReference>
<name>A0A0S4L858_9BACT</name>
<accession>A0A0S4L858</accession>
<dbReference type="InterPro" id="IPR007367">
    <property type="entry name" value="DUF433"/>
</dbReference>
<proteinExistence type="predicted"/>
<dbReference type="InterPro" id="IPR036388">
    <property type="entry name" value="WH-like_DNA-bd_sf"/>
</dbReference>
<dbReference type="OrthoDB" id="940717at2"/>
<dbReference type="AlphaFoldDB" id="A0A0S4L858"/>
<dbReference type="Pfam" id="PF21321">
    <property type="entry name" value="HTH_66"/>
    <property type="match status" value="1"/>
</dbReference>
<evidence type="ECO:0000313" key="2">
    <source>
        <dbReference type="EMBL" id="CUS32990.1"/>
    </source>
</evidence>
<gene>
    <name evidence="2" type="ORF">COMA1_10922</name>
</gene>
<dbReference type="RefSeq" id="WP_090744303.1">
    <property type="nucleotide sequence ID" value="NZ_CZQA01000001.1"/>
</dbReference>
<protein>
    <recommendedName>
        <fullName evidence="1">Putative antitoxin VapB45-like DNA-binding HTH domain-containing protein</fullName>
    </recommendedName>
</protein>
<dbReference type="Pfam" id="PF04255">
    <property type="entry name" value="DUF433"/>
    <property type="match status" value="1"/>
</dbReference>
<evidence type="ECO:0000259" key="1">
    <source>
        <dbReference type="Pfam" id="PF21321"/>
    </source>
</evidence>
<evidence type="ECO:0000313" key="3">
    <source>
        <dbReference type="Proteomes" id="UP000199032"/>
    </source>
</evidence>
<dbReference type="STRING" id="1742972.COMA1_10922"/>
<dbReference type="Gene3D" id="1.10.10.10">
    <property type="entry name" value="Winged helix-like DNA-binding domain superfamily/Winged helix DNA-binding domain"/>
    <property type="match status" value="1"/>
</dbReference>
<sequence length="240" mass="27523">MSNKRSPTFSKPIDIREVATYGITEAAHYLRIPRTTIRDWMSGRHYRSNAGDRFSRPIIHVPNPPVKLLSFMNLVEIHVLDAIRRKHDIPLEKVRTAVNYLTKQFPSRHPLADQEFVTDGLNLFIKKFSRLINISQEGQLAIEEVLQAHLHRIERDLHGIPVRLYPFTRKRDLQEEPRSVVIDPQVSFGRPVLVGTGIPTAVIAERYKAGESMDALAEDYGRQRAEIEEAIRCELTIEAA</sequence>
<reference evidence="2 3" key="1">
    <citation type="submission" date="2015-10" db="EMBL/GenBank/DDBJ databases">
        <authorList>
            <person name="Gilbert D.G."/>
        </authorList>
    </citation>
    <scope>NUCLEOTIDE SEQUENCE [LARGE SCALE GENOMIC DNA]</scope>
    <source>
        <strain evidence="2">COMA1</strain>
    </source>
</reference>
<dbReference type="InterPro" id="IPR009057">
    <property type="entry name" value="Homeodomain-like_sf"/>
</dbReference>
<feature type="domain" description="Putative antitoxin VapB45-like DNA-binding HTH" evidence="1">
    <location>
        <begin position="21"/>
        <end position="98"/>
    </location>
</feature>
<dbReference type="EMBL" id="CZQA01000001">
    <property type="protein sequence ID" value="CUS32990.1"/>
    <property type="molecule type" value="Genomic_DNA"/>
</dbReference>
<dbReference type="Proteomes" id="UP000199032">
    <property type="component" value="Unassembled WGS sequence"/>
</dbReference>
<organism evidence="2 3">
    <name type="scientific">Candidatus Nitrospira nitrosa</name>
    <dbReference type="NCBI Taxonomy" id="1742972"/>
    <lineage>
        <taxon>Bacteria</taxon>
        <taxon>Pseudomonadati</taxon>
        <taxon>Nitrospirota</taxon>
        <taxon>Nitrospiria</taxon>
        <taxon>Nitrospirales</taxon>
        <taxon>Nitrospiraceae</taxon>
        <taxon>Nitrospira</taxon>
    </lineage>
</organism>
<dbReference type="SUPFAM" id="SSF46689">
    <property type="entry name" value="Homeodomain-like"/>
    <property type="match status" value="1"/>
</dbReference>